<reference evidence="15" key="1">
    <citation type="submission" date="2021-01" db="EMBL/GenBank/DDBJ databases">
        <authorList>
            <person name="Eckstrom K.M.E."/>
        </authorList>
    </citation>
    <scope>NUCLEOTIDE SEQUENCE</scope>
    <source>
        <strain evidence="15">UVCC 0001</strain>
    </source>
</reference>
<evidence type="ECO:0000256" key="14">
    <source>
        <dbReference type="SAM" id="Phobius"/>
    </source>
</evidence>
<dbReference type="Proteomes" id="UP001255856">
    <property type="component" value="Unassembled WGS sequence"/>
</dbReference>
<keyword evidence="8" id="KW-0756">Sterol biosynthesis</keyword>
<dbReference type="InterPro" id="IPR005352">
    <property type="entry name" value="Erg28"/>
</dbReference>
<evidence type="ECO:0000313" key="15">
    <source>
        <dbReference type="EMBL" id="KAK2075649.1"/>
    </source>
</evidence>
<feature type="transmembrane region" description="Helical" evidence="14">
    <location>
        <begin position="340"/>
        <end position="359"/>
    </location>
</feature>
<keyword evidence="16" id="KW-1185">Reference proteome</keyword>
<feature type="transmembrane region" description="Helical" evidence="14">
    <location>
        <begin position="297"/>
        <end position="319"/>
    </location>
</feature>
<keyword evidence="10 14" id="KW-0472">Membrane</keyword>
<keyword evidence="12" id="KW-0753">Steroid metabolism</keyword>
<comment type="subcellular location">
    <subcellularLocation>
        <location evidence="1">Endoplasmic reticulum membrane</location>
        <topology evidence="1">Multi-pass membrane protein</topology>
    </subcellularLocation>
</comment>
<accession>A0AAD9ID30</accession>
<comment type="caution">
    <text evidence="15">The sequence shown here is derived from an EMBL/GenBank/DDBJ whole genome shotgun (WGS) entry which is preliminary data.</text>
</comment>
<evidence type="ECO:0000256" key="5">
    <source>
        <dbReference type="ARBA" id="ARBA00022824"/>
    </source>
</evidence>
<feature type="transmembrane region" description="Helical" evidence="14">
    <location>
        <begin position="569"/>
        <end position="586"/>
    </location>
</feature>
<evidence type="ECO:0000256" key="7">
    <source>
        <dbReference type="ARBA" id="ARBA00022989"/>
    </source>
</evidence>
<dbReference type="EMBL" id="JASFZW010000014">
    <property type="protein sequence ID" value="KAK2075649.1"/>
    <property type="molecule type" value="Genomic_DNA"/>
</dbReference>
<comment type="similarity">
    <text evidence="2">Belongs to the ERG28 family.</text>
</comment>
<dbReference type="Pfam" id="PF03694">
    <property type="entry name" value="Erg28"/>
    <property type="match status" value="1"/>
</dbReference>
<evidence type="ECO:0000313" key="16">
    <source>
        <dbReference type="Proteomes" id="UP001255856"/>
    </source>
</evidence>
<evidence type="ECO:0000256" key="11">
    <source>
        <dbReference type="ARBA" id="ARBA00023166"/>
    </source>
</evidence>
<keyword evidence="7 14" id="KW-1133">Transmembrane helix</keyword>
<dbReference type="PANTHER" id="PTHR15451">
    <property type="entry name" value="ERGOSTEROL BIOSYNTHETIC PROTEIN 28-RELATED"/>
    <property type="match status" value="1"/>
</dbReference>
<sequence length="607" mass="62670">MDSRPPQPSQLARILCECLESSLISEDAPKAPRGDDDPIIAYFGNFLRSGYPRLALLSPHSTLAGLAISQERPVLASAGYANEHGYDDLAAPMSVAVPFVYAPGAVAGREEEEEESARSSAVLILGAATREAAASPPAVRHLMQLAAALQRAEGLHAALAPFVRHVSLLLETQGAEDADPALAPADEGSDGGDGPARVAGSLADGAAPSFAAWRSRRDADGDVVGAKELGTSSKCCADGDADSEATAPEPSREDAEAARLAHWRAANLGHLDGLLLTGVAAALASDALGGGGGPPSWAMRLAVGAVGACGLLAVAWRAGTTTPRAAAGRAPQQLPRRDNILAAVHVLLSLWVMGGAQALAAAAGRPRRADAAPAALSAPTAAWLTSALLLRQTCYAGLARGQMVVASLAAVSTSLYLSPAGDRFGLLGCAARLLRVGAGTLALPLLVDRVINGAVKRSLAAAERGGGGGASQRGLTQYAPLVFFGFFDPDKLRTNVYNVQPDLVTDLQGRTFAVWTLTSCVLCLICARNPCIPAIYGATLASFAIALVHFIVELLVFKTLDVTKALQPGVIATVSVLWMSLGWKYYTSFVPAAEPSVSEEVTVTKDE</sequence>
<dbReference type="AlphaFoldDB" id="A0AAD9ID30"/>
<keyword evidence="5" id="KW-0256">Endoplasmic reticulum</keyword>
<keyword evidence="9" id="KW-0443">Lipid metabolism</keyword>
<keyword evidence="4 14" id="KW-0812">Transmembrane</keyword>
<feature type="region of interest" description="Disordered" evidence="13">
    <location>
        <begin position="234"/>
        <end position="254"/>
    </location>
</feature>
<evidence type="ECO:0000256" key="6">
    <source>
        <dbReference type="ARBA" id="ARBA00022955"/>
    </source>
</evidence>
<protein>
    <submittedName>
        <fullName evidence="15">Uncharacterized protein</fullName>
    </submittedName>
</protein>
<evidence type="ECO:0000256" key="2">
    <source>
        <dbReference type="ARBA" id="ARBA00005377"/>
    </source>
</evidence>
<feature type="transmembrane region" description="Helical" evidence="14">
    <location>
        <begin position="371"/>
        <end position="390"/>
    </location>
</feature>
<name>A0AAD9ID30_PROWI</name>
<evidence type="ECO:0000256" key="12">
    <source>
        <dbReference type="ARBA" id="ARBA00023221"/>
    </source>
</evidence>
<dbReference type="GO" id="GO:0016126">
    <property type="term" value="P:sterol biosynthetic process"/>
    <property type="evidence" value="ECO:0007669"/>
    <property type="project" value="UniProtKB-KW"/>
</dbReference>
<evidence type="ECO:0000256" key="10">
    <source>
        <dbReference type="ARBA" id="ARBA00023136"/>
    </source>
</evidence>
<keyword evidence="6" id="KW-0752">Steroid biosynthesis</keyword>
<feature type="region of interest" description="Disordered" evidence="13">
    <location>
        <begin position="179"/>
        <end position="201"/>
    </location>
</feature>
<evidence type="ECO:0000256" key="1">
    <source>
        <dbReference type="ARBA" id="ARBA00004477"/>
    </source>
</evidence>
<organism evidence="15 16">
    <name type="scientific">Prototheca wickerhamii</name>
    <dbReference type="NCBI Taxonomy" id="3111"/>
    <lineage>
        <taxon>Eukaryota</taxon>
        <taxon>Viridiplantae</taxon>
        <taxon>Chlorophyta</taxon>
        <taxon>core chlorophytes</taxon>
        <taxon>Trebouxiophyceae</taxon>
        <taxon>Chlorellales</taxon>
        <taxon>Chlorellaceae</taxon>
        <taxon>Prototheca</taxon>
    </lineage>
</organism>
<evidence type="ECO:0000256" key="8">
    <source>
        <dbReference type="ARBA" id="ARBA00023011"/>
    </source>
</evidence>
<gene>
    <name evidence="15" type="ORF">QBZ16_001757</name>
</gene>
<keyword evidence="11" id="KW-1207">Sterol metabolism</keyword>
<evidence type="ECO:0000256" key="9">
    <source>
        <dbReference type="ARBA" id="ARBA00023098"/>
    </source>
</evidence>
<feature type="transmembrane region" description="Helical" evidence="14">
    <location>
        <begin position="536"/>
        <end position="557"/>
    </location>
</feature>
<keyword evidence="3" id="KW-0444">Lipid biosynthesis</keyword>
<evidence type="ECO:0000256" key="3">
    <source>
        <dbReference type="ARBA" id="ARBA00022516"/>
    </source>
</evidence>
<dbReference type="GO" id="GO:0030674">
    <property type="term" value="F:protein-macromolecule adaptor activity"/>
    <property type="evidence" value="ECO:0007669"/>
    <property type="project" value="TreeGrafter"/>
</dbReference>
<evidence type="ECO:0000256" key="13">
    <source>
        <dbReference type="SAM" id="MobiDB-lite"/>
    </source>
</evidence>
<dbReference type="GO" id="GO:0005789">
    <property type="term" value="C:endoplasmic reticulum membrane"/>
    <property type="evidence" value="ECO:0007669"/>
    <property type="project" value="UniProtKB-SubCell"/>
</dbReference>
<proteinExistence type="inferred from homology"/>
<evidence type="ECO:0000256" key="4">
    <source>
        <dbReference type="ARBA" id="ARBA00022692"/>
    </source>
</evidence>
<dbReference type="PANTHER" id="PTHR15451:SF19">
    <property type="entry name" value="ERGOSTEROL BIOSYNTHETIC PROTEIN 28 HOMOLOG"/>
    <property type="match status" value="1"/>
</dbReference>